<keyword evidence="2" id="KW-1185">Reference proteome</keyword>
<evidence type="ECO:0000313" key="2">
    <source>
        <dbReference type="Proteomes" id="UP000010552"/>
    </source>
</evidence>
<accession>L5KIS1</accession>
<name>L5KIS1_PTEAL</name>
<dbReference type="AlphaFoldDB" id="L5KIS1"/>
<protein>
    <submittedName>
        <fullName evidence="1">Uncharacterized protein</fullName>
    </submittedName>
</protein>
<gene>
    <name evidence="1" type="ORF">PAL_GLEAN10025031</name>
</gene>
<dbReference type="Proteomes" id="UP000010552">
    <property type="component" value="Unassembled WGS sequence"/>
</dbReference>
<evidence type="ECO:0000313" key="1">
    <source>
        <dbReference type="EMBL" id="ELK11559.1"/>
    </source>
</evidence>
<dbReference type="InParanoid" id="L5KIS1"/>
<organism evidence="1 2">
    <name type="scientific">Pteropus alecto</name>
    <name type="common">Black flying fox</name>
    <dbReference type="NCBI Taxonomy" id="9402"/>
    <lineage>
        <taxon>Eukaryota</taxon>
        <taxon>Metazoa</taxon>
        <taxon>Chordata</taxon>
        <taxon>Craniata</taxon>
        <taxon>Vertebrata</taxon>
        <taxon>Euteleostomi</taxon>
        <taxon>Mammalia</taxon>
        <taxon>Eutheria</taxon>
        <taxon>Laurasiatheria</taxon>
        <taxon>Chiroptera</taxon>
        <taxon>Yinpterochiroptera</taxon>
        <taxon>Pteropodoidea</taxon>
        <taxon>Pteropodidae</taxon>
        <taxon>Pteropodinae</taxon>
        <taxon>Pteropus</taxon>
    </lineage>
</organism>
<sequence length="52" mass="6012">MPFKVQTLAEIEKVSPNLQPAAVQGSRTLIRRIWFGSRYQILSFQEGKYSIK</sequence>
<proteinExistence type="predicted"/>
<reference evidence="2" key="1">
    <citation type="journal article" date="2013" name="Science">
        <title>Comparative analysis of bat genomes provides insight into the evolution of flight and immunity.</title>
        <authorList>
            <person name="Zhang G."/>
            <person name="Cowled C."/>
            <person name="Shi Z."/>
            <person name="Huang Z."/>
            <person name="Bishop-Lilly K.A."/>
            <person name="Fang X."/>
            <person name="Wynne J.W."/>
            <person name="Xiong Z."/>
            <person name="Baker M.L."/>
            <person name="Zhao W."/>
            <person name="Tachedjian M."/>
            <person name="Zhu Y."/>
            <person name="Zhou P."/>
            <person name="Jiang X."/>
            <person name="Ng J."/>
            <person name="Yang L."/>
            <person name="Wu L."/>
            <person name="Xiao J."/>
            <person name="Feng Y."/>
            <person name="Chen Y."/>
            <person name="Sun X."/>
            <person name="Zhang Y."/>
            <person name="Marsh G.A."/>
            <person name="Crameri G."/>
            <person name="Broder C.C."/>
            <person name="Frey K.G."/>
            <person name="Wang L.F."/>
            <person name="Wang J."/>
        </authorList>
    </citation>
    <scope>NUCLEOTIDE SEQUENCE [LARGE SCALE GENOMIC DNA]</scope>
</reference>
<dbReference type="EMBL" id="KB030673">
    <property type="protein sequence ID" value="ELK11559.1"/>
    <property type="molecule type" value="Genomic_DNA"/>
</dbReference>